<name>A0A6A6D5H0_9PEZI</name>
<evidence type="ECO:0000256" key="1">
    <source>
        <dbReference type="PROSITE-ProRule" id="PRU00339"/>
    </source>
</evidence>
<evidence type="ECO:0000313" key="2">
    <source>
        <dbReference type="EMBL" id="KAF2174674.1"/>
    </source>
</evidence>
<dbReference type="EMBL" id="ML994791">
    <property type="protein sequence ID" value="KAF2174674.1"/>
    <property type="molecule type" value="Genomic_DNA"/>
</dbReference>
<organism evidence="2 3">
    <name type="scientific">Zopfia rhizophila CBS 207.26</name>
    <dbReference type="NCBI Taxonomy" id="1314779"/>
    <lineage>
        <taxon>Eukaryota</taxon>
        <taxon>Fungi</taxon>
        <taxon>Dikarya</taxon>
        <taxon>Ascomycota</taxon>
        <taxon>Pezizomycotina</taxon>
        <taxon>Dothideomycetes</taxon>
        <taxon>Dothideomycetes incertae sedis</taxon>
        <taxon>Zopfiaceae</taxon>
        <taxon>Zopfia</taxon>
    </lineage>
</organism>
<evidence type="ECO:0000313" key="3">
    <source>
        <dbReference type="Proteomes" id="UP000800200"/>
    </source>
</evidence>
<dbReference type="Proteomes" id="UP000800200">
    <property type="component" value="Unassembled WGS sequence"/>
</dbReference>
<reference evidence="2" key="1">
    <citation type="journal article" date="2020" name="Stud. Mycol.">
        <title>101 Dothideomycetes genomes: a test case for predicting lifestyles and emergence of pathogens.</title>
        <authorList>
            <person name="Haridas S."/>
            <person name="Albert R."/>
            <person name="Binder M."/>
            <person name="Bloem J."/>
            <person name="Labutti K."/>
            <person name="Salamov A."/>
            <person name="Andreopoulos B."/>
            <person name="Baker S."/>
            <person name="Barry K."/>
            <person name="Bills G."/>
            <person name="Bluhm B."/>
            <person name="Cannon C."/>
            <person name="Castanera R."/>
            <person name="Culley D."/>
            <person name="Daum C."/>
            <person name="Ezra D."/>
            <person name="Gonzalez J."/>
            <person name="Henrissat B."/>
            <person name="Kuo A."/>
            <person name="Liang C."/>
            <person name="Lipzen A."/>
            <person name="Lutzoni F."/>
            <person name="Magnuson J."/>
            <person name="Mondo S."/>
            <person name="Nolan M."/>
            <person name="Ohm R."/>
            <person name="Pangilinan J."/>
            <person name="Park H.-J."/>
            <person name="Ramirez L."/>
            <person name="Alfaro M."/>
            <person name="Sun H."/>
            <person name="Tritt A."/>
            <person name="Yoshinaga Y."/>
            <person name="Zwiers L.-H."/>
            <person name="Turgeon B."/>
            <person name="Goodwin S."/>
            <person name="Spatafora J."/>
            <person name="Crous P."/>
            <person name="Grigoriev I."/>
        </authorList>
    </citation>
    <scope>NUCLEOTIDE SEQUENCE</scope>
    <source>
        <strain evidence="2">CBS 207.26</strain>
    </source>
</reference>
<proteinExistence type="predicted"/>
<feature type="repeat" description="TPR" evidence="1">
    <location>
        <begin position="36"/>
        <end position="69"/>
    </location>
</feature>
<keyword evidence="1" id="KW-0802">TPR repeat</keyword>
<sequence length="185" mass="20589">MALNNIAGNVPVYSKVVGSAVRLQELQETDGQTKKAIELFELGRAYLADGQTKMAIELFEHVARLRQNLEECLMPLVADDNEVETLLADPTGPRWSAPELEEKLEKRLSRLAYEQYKQTIAGMTQHGPPTTASFVRLEILRLNARSRPSTASSASDRGMIDTATCFSGARRQEIRVAYRLQRPGA</sequence>
<accession>A0A6A6D5H0</accession>
<dbReference type="InterPro" id="IPR019734">
    <property type="entry name" value="TPR_rpt"/>
</dbReference>
<dbReference type="PROSITE" id="PS50005">
    <property type="entry name" value="TPR"/>
    <property type="match status" value="1"/>
</dbReference>
<gene>
    <name evidence="2" type="ORF">K469DRAFT_686008</name>
</gene>
<protein>
    <submittedName>
        <fullName evidence="2">Uncharacterized protein</fullName>
    </submittedName>
</protein>
<dbReference type="AlphaFoldDB" id="A0A6A6D5H0"/>
<keyword evidence="3" id="KW-1185">Reference proteome</keyword>